<sequence>MLHRLGHPLFLVARNVSRTSTPRLVAKRVLPGVAVSTCRPVVGPALSILIGRSHIATATMTKTTTATATATATCEETATTPMPLQYRTLAFYKFHDLSQVDLAHFRQQLLDDLGRLDIVGRVYIAHEGINAQLSCPEWRIQELRTYCNHILKPKLGGQLMDLNFGTEDSAGPAAFRALHVRIRKQLVADGLDPKSYDLTNQPSHLSPAAWHEKLSKYKETHGKDPILIDMRNHYESEIGYFEGAIRPNVDSFRGSVKSMNEICKDVPRDQEVFMYCTGGIRCSKAGAILQSASGFKQVHLVEGGITAYGRWIKEQQDKRTSLFKGRNFTFDKRMGEPITDQVLGKCHICGEPCNRYQNCSHASCNLLMLCCSKCASQFLNTCGRLQCYDVVHDFKTQTSHYFNPEGPVIIDGVRAFIKKGESPEQDRIVIGKSGVKCEHDYHKRVRASDVLGEPGDVLKQWKAAGRELPPLSTEESA</sequence>
<dbReference type="SUPFAM" id="SSF52821">
    <property type="entry name" value="Rhodanese/Cell cycle control phosphatase"/>
    <property type="match status" value="1"/>
</dbReference>
<dbReference type="EMBL" id="JARTCD010000001">
    <property type="protein sequence ID" value="KAJ8664195.1"/>
    <property type="molecule type" value="Genomic_DNA"/>
</dbReference>
<dbReference type="GeneID" id="83207896"/>
<evidence type="ECO:0000259" key="1">
    <source>
        <dbReference type="PROSITE" id="PS50206"/>
    </source>
</evidence>
<dbReference type="InterPro" id="IPR001763">
    <property type="entry name" value="Rhodanese-like_dom"/>
</dbReference>
<gene>
    <name evidence="2" type="ORF">O0I10_000474</name>
</gene>
<keyword evidence="3" id="KW-1185">Reference proteome</keyword>
<proteinExistence type="predicted"/>
<dbReference type="PROSITE" id="PS50206">
    <property type="entry name" value="RHODANESE_3"/>
    <property type="match status" value="1"/>
</dbReference>
<dbReference type="RefSeq" id="XP_058349107.1">
    <property type="nucleotide sequence ID" value="XM_058480584.1"/>
</dbReference>
<dbReference type="Gene3D" id="3.30.70.100">
    <property type="match status" value="1"/>
</dbReference>
<accession>A0AAD7Y5K7</accession>
<dbReference type="PANTHER" id="PTHR43846">
    <property type="entry name" value="UPF0176 PROTEIN YCEA"/>
    <property type="match status" value="1"/>
</dbReference>
<dbReference type="SMART" id="SM00450">
    <property type="entry name" value="RHOD"/>
    <property type="match status" value="1"/>
</dbReference>
<comment type="caution">
    <text evidence="2">The sequence shown here is derived from an EMBL/GenBank/DDBJ whole genome shotgun (WGS) entry which is preliminary data.</text>
</comment>
<protein>
    <recommendedName>
        <fullName evidence="1">Rhodanese domain-containing protein</fullName>
    </recommendedName>
</protein>
<dbReference type="InterPro" id="IPR022111">
    <property type="entry name" value="Rhodanese_C"/>
</dbReference>
<organism evidence="2 3">
    <name type="scientific">Lichtheimia ornata</name>
    <dbReference type="NCBI Taxonomy" id="688661"/>
    <lineage>
        <taxon>Eukaryota</taxon>
        <taxon>Fungi</taxon>
        <taxon>Fungi incertae sedis</taxon>
        <taxon>Mucoromycota</taxon>
        <taxon>Mucoromycotina</taxon>
        <taxon>Mucoromycetes</taxon>
        <taxon>Mucorales</taxon>
        <taxon>Lichtheimiaceae</taxon>
        <taxon>Lichtheimia</taxon>
    </lineage>
</organism>
<dbReference type="Pfam" id="PF00581">
    <property type="entry name" value="Rhodanese"/>
    <property type="match status" value="1"/>
</dbReference>
<dbReference type="Gene3D" id="3.40.250.10">
    <property type="entry name" value="Rhodanese-like domain"/>
    <property type="match status" value="1"/>
</dbReference>
<dbReference type="InterPro" id="IPR040503">
    <property type="entry name" value="TRHO_N"/>
</dbReference>
<evidence type="ECO:0000313" key="2">
    <source>
        <dbReference type="EMBL" id="KAJ8664195.1"/>
    </source>
</evidence>
<dbReference type="Pfam" id="PF12368">
    <property type="entry name" value="Rhodanese_C"/>
    <property type="match status" value="1"/>
</dbReference>
<reference evidence="2 3" key="1">
    <citation type="submission" date="2023-03" db="EMBL/GenBank/DDBJ databases">
        <title>Genome sequence of Lichtheimia ornata CBS 291.66.</title>
        <authorList>
            <person name="Mohabir J.T."/>
            <person name="Shea T.P."/>
            <person name="Kurbessoian T."/>
            <person name="Berby B."/>
            <person name="Fontaine J."/>
            <person name="Livny J."/>
            <person name="Gnirke A."/>
            <person name="Stajich J.E."/>
            <person name="Cuomo C.A."/>
        </authorList>
    </citation>
    <scope>NUCLEOTIDE SEQUENCE [LARGE SCALE GENOMIC DNA]</scope>
    <source>
        <strain evidence="2">CBS 291.66</strain>
    </source>
</reference>
<dbReference type="NCBIfam" id="NF001133">
    <property type="entry name" value="PRK00142.1-1"/>
    <property type="match status" value="1"/>
</dbReference>
<feature type="domain" description="Rhodanese" evidence="1">
    <location>
        <begin position="221"/>
        <end position="314"/>
    </location>
</feature>
<dbReference type="AlphaFoldDB" id="A0AAD7Y5K7"/>
<dbReference type="Proteomes" id="UP001234581">
    <property type="component" value="Unassembled WGS sequence"/>
</dbReference>
<evidence type="ECO:0000313" key="3">
    <source>
        <dbReference type="Proteomes" id="UP001234581"/>
    </source>
</evidence>
<dbReference type="InterPro" id="IPR036873">
    <property type="entry name" value="Rhodanese-like_dom_sf"/>
</dbReference>
<dbReference type="PANTHER" id="PTHR43846:SF1">
    <property type="entry name" value="TRNA URIDINE(34) HYDROXYLASE"/>
    <property type="match status" value="1"/>
</dbReference>
<name>A0AAD7Y5K7_9FUNG</name>
<dbReference type="Pfam" id="PF17773">
    <property type="entry name" value="UPF0176_N"/>
    <property type="match status" value="1"/>
</dbReference>